<evidence type="ECO:0000256" key="1">
    <source>
        <dbReference type="SAM" id="MobiDB-lite"/>
    </source>
</evidence>
<sequence length="323" mass="33527">MPQDDHVVYSVRIPADVETPDKILAGLTARQVAILVTAGAVVWLAYAATRTLVPLPMFAVLAIPFGAAAAVLALGRRDGMGLDRLLLAAIRHARAPRRLVLAPEGVAAPPAWAQDGHLALPAPLRLPAGAISAEGVIDLGADGSAVVCEASTVSFALRTPQEQAALVGVFGRWLNSLSGPAQIVVRAEDVDLAPLICGLRDHAPSLPHRELEQAAIDHADFLSSLAGRRDLLRRQVLIVLREPRNGRAGDGAAAQRALRRADEAARALAAAGITVKVLPGGQAAAVLTACCNPWRTAPVTTTASPSARRAAPSEVITSAGESE</sequence>
<organism evidence="3 4">
    <name type="scientific">Actinomadura miaoliensis</name>
    <dbReference type="NCBI Taxonomy" id="430685"/>
    <lineage>
        <taxon>Bacteria</taxon>
        <taxon>Bacillati</taxon>
        <taxon>Actinomycetota</taxon>
        <taxon>Actinomycetes</taxon>
        <taxon>Streptosporangiales</taxon>
        <taxon>Thermomonosporaceae</taxon>
        <taxon>Actinomadura</taxon>
    </lineage>
</organism>
<reference evidence="4" key="1">
    <citation type="journal article" date="2019" name="Int. J. Syst. Evol. Microbiol.">
        <title>The Global Catalogue of Microorganisms (GCM) 10K type strain sequencing project: providing services to taxonomists for standard genome sequencing and annotation.</title>
        <authorList>
            <consortium name="The Broad Institute Genomics Platform"/>
            <consortium name="The Broad Institute Genome Sequencing Center for Infectious Disease"/>
            <person name="Wu L."/>
            <person name="Ma J."/>
        </authorList>
    </citation>
    <scope>NUCLEOTIDE SEQUENCE [LARGE SCALE GENOMIC DNA]</scope>
    <source>
        <strain evidence="4">JCM 16702</strain>
    </source>
</reference>
<feature type="transmembrane region" description="Helical" evidence="2">
    <location>
        <begin position="32"/>
        <end position="49"/>
    </location>
</feature>
<feature type="compositionally biased region" description="Low complexity" evidence="1">
    <location>
        <begin position="298"/>
        <end position="313"/>
    </location>
</feature>
<evidence type="ECO:0000256" key="2">
    <source>
        <dbReference type="SAM" id="Phobius"/>
    </source>
</evidence>
<keyword evidence="2" id="KW-0472">Membrane</keyword>
<proteinExistence type="predicted"/>
<keyword evidence="2" id="KW-1133">Transmembrane helix</keyword>
<evidence type="ECO:0000313" key="4">
    <source>
        <dbReference type="Proteomes" id="UP001500683"/>
    </source>
</evidence>
<comment type="caution">
    <text evidence="3">The sequence shown here is derived from an EMBL/GenBank/DDBJ whole genome shotgun (WGS) entry which is preliminary data.</text>
</comment>
<feature type="region of interest" description="Disordered" evidence="1">
    <location>
        <begin position="298"/>
        <end position="323"/>
    </location>
</feature>
<feature type="transmembrane region" description="Helical" evidence="2">
    <location>
        <begin position="55"/>
        <end position="75"/>
    </location>
</feature>
<name>A0ABP7WZM3_9ACTN</name>
<dbReference type="InterPro" id="IPR024414">
    <property type="entry name" value="Uncharacterised_PrgI"/>
</dbReference>
<keyword evidence="4" id="KW-1185">Reference proteome</keyword>
<keyword evidence="2" id="KW-0812">Transmembrane</keyword>
<evidence type="ECO:0000313" key="3">
    <source>
        <dbReference type="EMBL" id="GAA4100751.1"/>
    </source>
</evidence>
<accession>A0ABP7WZM3</accession>
<evidence type="ECO:0008006" key="5">
    <source>
        <dbReference type="Google" id="ProtNLM"/>
    </source>
</evidence>
<dbReference type="RefSeq" id="WP_344957621.1">
    <property type="nucleotide sequence ID" value="NZ_BAAAZG010000061.1"/>
</dbReference>
<protein>
    <recommendedName>
        <fullName evidence="5">PrgI family protein</fullName>
    </recommendedName>
</protein>
<dbReference type="EMBL" id="BAAAZG010000061">
    <property type="protein sequence ID" value="GAA4100751.1"/>
    <property type="molecule type" value="Genomic_DNA"/>
</dbReference>
<dbReference type="Pfam" id="PF12666">
    <property type="entry name" value="PrgI"/>
    <property type="match status" value="1"/>
</dbReference>
<gene>
    <name evidence="3" type="ORF">GCM10022214_77720</name>
</gene>
<dbReference type="Proteomes" id="UP001500683">
    <property type="component" value="Unassembled WGS sequence"/>
</dbReference>